<dbReference type="RefSeq" id="WP_181234034.1">
    <property type="nucleotide sequence ID" value="NZ_PVNL01000096.1"/>
</dbReference>
<dbReference type="GO" id="GO:0046872">
    <property type="term" value="F:metal ion binding"/>
    <property type="evidence" value="ECO:0007669"/>
    <property type="project" value="UniProtKB-KW"/>
</dbReference>
<reference evidence="7 8" key="1">
    <citation type="submission" date="2018-03" db="EMBL/GenBank/DDBJ databases">
        <title>Draft Genome Sequences of the Obligatory Marine Myxobacteria Enhygromyxa salina SWB007.</title>
        <authorList>
            <person name="Poehlein A."/>
            <person name="Moghaddam J.A."/>
            <person name="Harms H."/>
            <person name="Alanjari M."/>
            <person name="Koenig G.M."/>
            <person name="Daniel R."/>
            <person name="Schaeberle T.F."/>
        </authorList>
    </citation>
    <scope>NUCLEOTIDE SEQUENCE [LARGE SCALE GENOMIC DNA]</scope>
    <source>
        <strain evidence="7 8">SWB007</strain>
    </source>
</reference>
<dbReference type="InterPro" id="IPR006638">
    <property type="entry name" value="Elp3/MiaA/NifB-like_rSAM"/>
</dbReference>
<dbReference type="Proteomes" id="UP000238823">
    <property type="component" value="Unassembled WGS sequence"/>
</dbReference>
<dbReference type="GO" id="GO:0003824">
    <property type="term" value="F:catalytic activity"/>
    <property type="evidence" value="ECO:0007669"/>
    <property type="project" value="InterPro"/>
</dbReference>
<dbReference type="InterPro" id="IPR013785">
    <property type="entry name" value="Aldolase_TIM"/>
</dbReference>
<dbReference type="PANTHER" id="PTHR11228">
    <property type="entry name" value="RADICAL SAM DOMAIN PROTEIN"/>
    <property type="match status" value="1"/>
</dbReference>
<dbReference type="Pfam" id="PF04055">
    <property type="entry name" value="Radical_SAM"/>
    <property type="match status" value="1"/>
</dbReference>
<proteinExistence type="predicted"/>
<keyword evidence="4" id="KW-0408">Iron</keyword>
<dbReference type="SUPFAM" id="SSF102114">
    <property type="entry name" value="Radical SAM enzymes"/>
    <property type="match status" value="1"/>
</dbReference>
<evidence type="ECO:0000259" key="6">
    <source>
        <dbReference type="PROSITE" id="PS51918"/>
    </source>
</evidence>
<comment type="cofactor">
    <cofactor evidence="1">
        <name>[4Fe-4S] cluster</name>
        <dbReference type="ChEBI" id="CHEBI:49883"/>
    </cofactor>
</comment>
<dbReference type="SMART" id="SM00729">
    <property type="entry name" value="Elp3"/>
    <property type="match status" value="1"/>
</dbReference>
<evidence type="ECO:0000256" key="1">
    <source>
        <dbReference type="ARBA" id="ARBA00001966"/>
    </source>
</evidence>
<feature type="domain" description="Radical SAM core" evidence="6">
    <location>
        <begin position="1"/>
        <end position="213"/>
    </location>
</feature>
<evidence type="ECO:0000256" key="4">
    <source>
        <dbReference type="ARBA" id="ARBA00023004"/>
    </source>
</evidence>
<sequence>MPGLLDVILGYDCNVACDYCTITPAMRKRALTPAAVVAAMRRGRAQDYDRIAFTGGEPTIRTDLVALIKAARQLGYDDIKLQSNGLLFSPANVARLVDAGVTRFHVSIHTHEPQAYDALVQRAGAHALMEQGLRSAVDSGRHVVADVIIKSDTYPRLAQAIEWIAARGVNEVHLWYVSLTDGNAEHVESMPPMTEAMPEIRRALAIGRARGLEISSLHIPRCLLGEDWTHAWDPGSMRVLVVTPDATFELEDSRLAGQNHVPACAGCRFEGICPGVRDDYLARFGDAEIAAARDQAPTLPGVVRLPTIASR</sequence>
<dbReference type="Gene3D" id="3.20.20.70">
    <property type="entry name" value="Aldolase class I"/>
    <property type="match status" value="1"/>
</dbReference>
<dbReference type="PANTHER" id="PTHR11228:SF34">
    <property type="entry name" value="TUNGSTEN-CONTAINING ALDEHYDE FERREDOXIN OXIDOREDUCTASE COFACTOR MODIFYING PROTEIN"/>
    <property type="match status" value="1"/>
</dbReference>
<organism evidence="7 8">
    <name type="scientific">Enhygromyxa salina</name>
    <dbReference type="NCBI Taxonomy" id="215803"/>
    <lineage>
        <taxon>Bacteria</taxon>
        <taxon>Pseudomonadati</taxon>
        <taxon>Myxococcota</taxon>
        <taxon>Polyangia</taxon>
        <taxon>Nannocystales</taxon>
        <taxon>Nannocystaceae</taxon>
        <taxon>Enhygromyxa</taxon>
    </lineage>
</organism>
<dbReference type="CDD" id="cd01335">
    <property type="entry name" value="Radical_SAM"/>
    <property type="match status" value="1"/>
</dbReference>
<keyword evidence="5" id="KW-0411">Iron-sulfur</keyword>
<dbReference type="SFLD" id="SFLDG01067">
    <property type="entry name" value="SPASM/twitch_domain_containing"/>
    <property type="match status" value="1"/>
</dbReference>
<protein>
    <submittedName>
        <fullName evidence="7">Cyclic pyranopterin monophosphate synthase</fullName>
    </submittedName>
</protein>
<dbReference type="AlphaFoldDB" id="A0A2S9YJC5"/>
<keyword evidence="2" id="KW-0949">S-adenosyl-L-methionine</keyword>
<evidence type="ECO:0000256" key="5">
    <source>
        <dbReference type="ARBA" id="ARBA00023014"/>
    </source>
</evidence>
<accession>A0A2S9YJC5</accession>
<comment type="caution">
    <text evidence="7">The sequence shown here is derived from an EMBL/GenBank/DDBJ whole genome shotgun (WGS) entry which is preliminary data.</text>
</comment>
<dbReference type="GO" id="GO:0051536">
    <property type="term" value="F:iron-sulfur cluster binding"/>
    <property type="evidence" value="ECO:0007669"/>
    <property type="project" value="UniProtKB-KW"/>
</dbReference>
<evidence type="ECO:0000256" key="3">
    <source>
        <dbReference type="ARBA" id="ARBA00022723"/>
    </source>
</evidence>
<dbReference type="PROSITE" id="PS51918">
    <property type="entry name" value="RADICAL_SAM"/>
    <property type="match status" value="1"/>
</dbReference>
<dbReference type="InterPro" id="IPR058240">
    <property type="entry name" value="rSAM_sf"/>
</dbReference>
<keyword evidence="3" id="KW-0479">Metal-binding</keyword>
<dbReference type="EMBL" id="PVNL01000096">
    <property type="protein sequence ID" value="PRQ05205.1"/>
    <property type="molecule type" value="Genomic_DNA"/>
</dbReference>
<dbReference type="InterPro" id="IPR007197">
    <property type="entry name" value="rSAM"/>
</dbReference>
<evidence type="ECO:0000313" key="7">
    <source>
        <dbReference type="EMBL" id="PRQ05205.1"/>
    </source>
</evidence>
<evidence type="ECO:0000313" key="8">
    <source>
        <dbReference type="Proteomes" id="UP000238823"/>
    </source>
</evidence>
<name>A0A2S9YJC5_9BACT</name>
<dbReference type="SFLD" id="SFLDS00029">
    <property type="entry name" value="Radical_SAM"/>
    <property type="match status" value="1"/>
</dbReference>
<evidence type="ECO:0000256" key="2">
    <source>
        <dbReference type="ARBA" id="ARBA00022691"/>
    </source>
</evidence>
<gene>
    <name evidence="7" type="primary">moaA_2</name>
    <name evidence="7" type="ORF">ENSA7_46550</name>
</gene>
<dbReference type="InterPro" id="IPR050377">
    <property type="entry name" value="Radical_SAM_PqqE_MftC-like"/>
</dbReference>